<reference evidence="5" key="1">
    <citation type="submission" date="2022-10" db="EMBL/GenBank/DDBJ databases">
        <title>The WGS of Solirubrobacter sp. CPCC 204708.</title>
        <authorList>
            <person name="Jiang Z."/>
        </authorList>
    </citation>
    <scope>NUCLEOTIDE SEQUENCE</scope>
    <source>
        <strain evidence="5">CPCC 204708</strain>
    </source>
</reference>
<evidence type="ECO:0000259" key="4">
    <source>
        <dbReference type="PROSITE" id="PS51118"/>
    </source>
</evidence>
<sequence length="164" mass="18087">MALPREYETQACALARSLEVVGERWTLLIVRDLFFGVTRFTDLQAHLDIPRAVLTQRLARLAEAGIVQRDPYALTDAGRELWPIVHQLMQWGERHLVADGPVRLFAHATCGTELAHDGACPTCGTAPPPTDIETRPGSGTPVVVRTDPISVALRRPHRLLTPLS</sequence>
<dbReference type="PANTHER" id="PTHR33204">
    <property type="entry name" value="TRANSCRIPTIONAL REGULATOR, MARR FAMILY"/>
    <property type="match status" value="1"/>
</dbReference>
<organism evidence="5 6">
    <name type="scientific">Solirubrobacter deserti</name>
    <dbReference type="NCBI Taxonomy" id="2282478"/>
    <lineage>
        <taxon>Bacteria</taxon>
        <taxon>Bacillati</taxon>
        <taxon>Actinomycetota</taxon>
        <taxon>Thermoleophilia</taxon>
        <taxon>Solirubrobacterales</taxon>
        <taxon>Solirubrobacteraceae</taxon>
        <taxon>Solirubrobacter</taxon>
    </lineage>
</organism>
<dbReference type="PROSITE" id="PS51118">
    <property type="entry name" value="HTH_HXLR"/>
    <property type="match status" value="1"/>
</dbReference>
<keyword evidence="3" id="KW-0804">Transcription</keyword>
<keyword evidence="1" id="KW-0805">Transcription regulation</keyword>
<dbReference type="RefSeq" id="WP_202955279.1">
    <property type="nucleotide sequence ID" value="NZ_JAPCID010000017.1"/>
</dbReference>
<dbReference type="CDD" id="cd00090">
    <property type="entry name" value="HTH_ARSR"/>
    <property type="match status" value="1"/>
</dbReference>
<dbReference type="InterPro" id="IPR011991">
    <property type="entry name" value="ArsR-like_HTH"/>
</dbReference>
<evidence type="ECO:0000313" key="5">
    <source>
        <dbReference type="EMBL" id="MDA0138598.1"/>
    </source>
</evidence>
<evidence type="ECO:0000256" key="2">
    <source>
        <dbReference type="ARBA" id="ARBA00023125"/>
    </source>
</evidence>
<dbReference type="SUPFAM" id="SSF46785">
    <property type="entry name" value="Winged helix' DNA-binding domain"/>
    <property type="match status" value="1"/>
</dbReference>
<dbReference type="PANTHER" id="PTHR33204:SF18">
    <property type="entry name" value="TRANSCRIPTIONAL REGULATORY PROTEIN"/>
    <property type="match status" value="1"/>
</dbReference>
<evidence type="ECO:0000313" key="6">
    <source>
        <dbReference type="Proteomes" id="UP001147700"/>
    </source>
</evidence>
<dbReference type="EMBL" id="JAPCID010000017">
    <property type="protein sequence ID" value="MDA0138598.1"/>
    <property type="molecule type" value="Genomic_DNA"/>
</dbReference>
<dbReference type="InterPro" id="IPR002577">
    <property type="entry name" value="HTH_HxlR"/>
</dbReference>
<dbReference type="InterPro" id="IPR036390">
    <property type="entry name" value="WH_DNA-bd_sf"/>
</dbReference>
<comment type="caution">
    <text evidence="5">The sequence shown here is derived from an EMBL/GenBank/DDBJ whole genome shotgun (WGS) entry which is preliminary data.</text>
</comment>
<dbReference type="Gene3D" id="1.10.10.10">
    <property type="entry name" value="Winged helix-like DNA-binding domain superfamily/Winged helix DNA-binding domain"/>
    <property type="match status" value="1"/>
</dbReference>
<name>A0ABT4RJE6_9ACTN</name>
<accession>A0ABT4RJE6</accession>
<evidence type="ECO:0000256" key="1">
    <source>
        <dbReference type="ARBA" id="ARBA00023015"/>
    </source>
</evidence>
<evidence type="ECO:0000256" key="3">
    <source>
        <dbReference type="ARBA" id="ARBA00023163"/>
    </source>
</evidence>
<dbReference type="Pfam" id="PF01638">
    <property type="entry name" value="HxlR"/>
    <property type="match status" value="1"/>
</dbReference>
<dbReference type="Proteomes" id="UP001147700">
    <property type="component" value="Unassembled WGS sequence"/>
</dbReference>
<dbReference type="InterPro" id="IPR036388">
    <property type="entry name" value="WH-like_DNA-bd_sf"/>
</dbReference>
<feature type="domain" description="HTH hxlR-type" evidence="4">
    <location>
        <begin position="12"/>
        <end position="100"/>
    </location>
</feature>
<proteinExistence type="predicted"/>
<keyword evidence="6" id="KW-1185">Reference proteome</keyword>
<gene>
    <name evidence="5" type="ORF">OJ962_13935</name>
</gene>
<protein>
    <submittedName>
        <fullName evidence="5">Helix-turn-helix transcriptional regulator</fullName>
    </submittedName>
</protein>
<keyword evidence="2" id="KW-0238">DNA-binding</keyword>